<organism evidence="2 3">
    <name type="scientific">Shewanella electrodiphila</name>
    <dbReference type="NCBI Taxonomy" id="934143"/>
    <lineage>
        <taxon>Bacteria</taxon>
        <taxon>Pseudomonadati</taxon>
        <taxon>Pseudomonadota</taxon>
        <taxon>Gammaproteobacteria</taxon>
        <taxon>Alteromonadales</taxon>
        <taxon>Shewanellaceae</taxon>
        <taxon>Shewanella</taxon>
    </lineage>
</organism>
<dbReference type="Proteomes" id="UP001202134">
    <property type="component" value="Unassembled WGS sequence"/>
</dbReference>
<sequence length="264" mass="29572">MKLKIILLITIVINLTSFAHANLLVTPTRVELDNKRDKSAVFSLVNKSNQTSRYEIYLEDKQLLPSGEFEIIDSETSTTSLASFTRYSPRRVSLTPEQGTRVRLAVRPPKDIKQGEYRSYIVFHQIPLAPTSSEQTTDKTVSLSLSVTAYLRIAIPVIMRVGELTAQLNIANHQISDIEGQQQLIVSIARQGERSSYGDIEVFDAKSDELIGSSKNAAIYTEMTHRAFAVTLNNKIKPGTDLVIKYVENDGLFKPQTIEQKITL</sequence>
<dbReference type="SUPFAM" id="SSF49354">
    <property type="entry name" value="PapD-like"/>
    <property type="match status" value="1"/>
</dbReference>
<name>A0ABT0KJB4_9GAMM</name>
<proteinExistence type="predicted"/>
<evidence type="ECO:0000256" key="1">
    <source>
        <dbReference type="SAM" id="SignalP"/>
    </source>
</evidence>
<reference evidence="2 3" key="1">
    <citation type="submission" date="2022-01" db="EMBL/GenBank/DDBJ databases">
        <title>Whole genome-based taxonomy of the Shewanellaceae.</title>
        <authorList>
            <person name="Martin-Rodriguez A.J."/>
        </authorList>
    </citation>
    <scope>NUCLEOTIDE SEQUENCE [LARGE SCALE GENOMIC DNA]</scope>
    <source>
        <strain evidence="2 3">DSM 24955</strain>
    </source>
</reference>
<comment type="caution">
    <text evidence="2">The sequence shown here is derived from an EMBL/GenBank/DDBJ whole genome shotgun (WGS) entry which is preliminary data.</text>
</comment>
<feature type="chain" id="PRO_5047332193" description="Molecular chaperone" evidence="1">
    <location>
        <begin position="22"/>
        <end position="264"/>
    </location>
</feature>
<keyword evidence="1" id="KW-0732">Signal</keyword>
<dbReference type="EMBL" id="JAKIKU010000001">
    <property type="protein sequence ID" value="MCL1043917.1"/>
    <property type="molecule type" value="Genomic_DNA"/>
</dbReference>
<evidence type="ECO:0000313" key="2">
    <source>
        <dbReference type="EMBL" id="MCL1043917.1"/>
    </source>
</evidence>
<evidence type="ECO:0000313" key="3">
    <source>
        <dbReference type="Proteomes" id="UP001202134"/>
    </source>
</evidence>
<protein>
    <recommendedName>
        <fullName evidence="4">Molecular chaperone</fullName>
    </recommendedName>
</protein>
<keyword evidence="3" id="KW-1185">Reference proteome</keyword>
<feature type="signal peptide" evidence="1">
    <location>
        <begin position="1"/>
        <end position="21"/>
    </location>
</feature>
<dbReference type="InterPro" id="IPR008962">
    <property type="entry name" value="PapD-like_sf"/>
</dbReference>
<dbReference type="RefSeq" id="WP_248954473.1">
    <property type="nucleotide sequence ID" value="NZ_JAKIKU010000001.1"/>
</dbReference>
<gene>
    <name evidence="2" type="ORF">L2737_01035</name>
</gene>
<accession>A0ABT0KJB4</accession>
<evidence type="ECO:0008006" key="4">
    <source>
        <dbReference type="Google" id="ProtNLM"/>
    </source>
</evidence>